<evidence type="ECO:0000313" key="1">
    <source>
        <dbReference type="EMBL" id="KAJ7191687.1"/>
    </source>
</evidence>
<dbReference type="Proteomes" id="UP001219525">
    <property type="component" value="Unassembled WGS sequence"/>
</dbReference>
<organism evidence="1 2">
    <name type="scientific">Mycena pura</name>
    <dbReference type="NCBI Taxonomy" id="153505"/>
    <lineage>
        <taxon>Eukaryota</taxon>
        <taxon>Fungi</taxon>
        <taxon>Dikarya</taxon>
        <taxon>Basidiomycota</taxon>
        <taxon>Agaricomycotina</taxon>
        <taxon>Agaricomycetes</taxon>
        <taxon>Agaricomycetidae</taxon>
        <taxon>Agaricales</taxon>
        <taxon>Marasmiineae</taxon>
        <taxon>Mycenaceae</taxon>
        <taxon>Mycena</taxon>
    </lineage>
</organism>
<sequence length="277" mass="32138">MHQTHNIAWDSLSSSLVYIHENPKITPHKTDLFPRDLPSQRASLSHFARTVASTIRLFSDTERVKHPAKYKASAEGPIFSNAVIERYFDLPWSPITEKTQLIENWCFSRRTSWAQHPRLPLRRLHSVVWGYGLNHVRAWALQAYIFFNVLLSKPELHADGRYKSMSGYTWVISMLAGSGLDYDAHAYPHREFLLGTKYKSLNPLVDAIDPLQVCNLGKLKNYLKMCFRLLYQYDVLARECGLSVDWETEIVCTVRDIWKVKVENEQDGQGHWVTRFA</sequence>
<accession>A0AAD6UPJ5</accession>
<dbReference type="EMBL" id="JARJCW010000129">
    <property type="protein sequence ID" value="KAJ7191687.1"/>
    <property type="molecule type" value="Genomic_DNA"/>
</dbReference>
<gene>
    <name evidence="1" type="ORF">GGX14DRAFT_597128</name>
</gene>
<reference evidence="1" key="1">
    <citation type="submission" date="2023-03" db="EMBL/GenBank/DDBJ databases">
        <title>Massive genome expansion in bonnet fungi (Mycena s.s.) driven by repeated elements and novel gene families across ecological guilds.</title>
        <authorList>
            <consortium name="Lawrence Berkeley National Laboratory"/>
            <person name="Harder C.B."/>
            <person name="Miyauchi S."/>
            <person name="Viragh M."/>
            <person name="Kuo A."/>
            <person name="Thoen E."/>
            <person name="Andreopoulos B."/>
            <person name="Lu D."/>
            <person name="Skrede I."/>
            <person name="Drula E."/>
            <person name="Henrissat B."/>
            <person name="Morin E."/>
            <person name="Kohler A."/>
            <person name="Barry K."/>
            <person name="LaButti K."/>
            <person name="Morin E."/>
            <person name="Salamov A."/>
            <person name="Lipzen A."/>
            <person name="Mereny Z."/>
            <person name="Hegedus B."/>
            <person name="Baldrian P."/>
            <person name="Stursova M."/>
            <person name="Weitz H."/>
            <person name="Taylor A."/>
            <person name="Grigoriev I.V."/>
            <person name="Nagy L.G."/>
            <person name="Martin F."/>
            <person name="Kauserud H."/>
        </authorList>
    </citation>
    <scope>NUCLEOTIDE SEQUENCE</scope>
    <source>
        <strain evidence="1">9144</strain>
    </source>
</reference>
<protein>
    <submittedName>
        <fullName evidence="1">Uncharacterized protein</fullName>
    </submittedName>
</protein>
<comment type="caution">
    <text evidence="1">The sequence shown here is derived from an EMBL/GenBank/DDBJ whole genome shotgun (WGS) entry which is preliminary data.</text>
</comment>
<keyword evidence="2" id="KW-1185">Reference proteome</keyword>
<dbReference type="AlphaFoldDB" id="A0AAD6UPJ5"/>
<evidence type="ECO:0000313" key="2">
    <source>
        <dbReference type="Proteomes" id="UP001219525"/>
    </source>
</evidence>
<proteinExistence type="predicted"/>
<name>A0AAD6UPJ5_9AGAR</name>